<dbReference type="AlphaFoldDB" id="A0AAJ6KXT5"/>
<dbReference type="Proteomes" id="UP001235874">
    <property type="component" value="Chromosome"/>
</dbReference>
<dbReference type="KEGG" id="mprn:Q3V37_23005"/>
<keyword evidence="3" id="KW-1185">Reference proteome</keyword>
<gene>
    <name evidence="2" type="ORF">Q3V37_23005</name>
</gene>
<protein>
    <recommendedName>
        <fullName evidence="4">DUF4333 domain-containing protein</fullName>
    </recommendedName>
</protein>
<dbReference type="EMBL" id="CP130472">
    <property type="protein sequence ID" value="WLS44249.1"/>
    <property type="molecule type" value="Genomic_DNA"/>
</dbReference>
<feature type="signal peptide" evidence="1">
    <location>
        <begin position="1"/>
        <end position="23"/>
    </location>
</feature>
<accession>A0AAJ6KXT5</accession>
<sequence>MSGRQKLLLVTLAVLLVASFALAVGVGGGERGRAGEPSGVVGRLSGLAGGSSTVDPATVRAGCDRTADVLSFVGGCELRVADPGGLRTLVLRSGRAFTVTAPAPRDADLTVRADAEPDDDGEAVARIAVDDAAVVLLRCPGGVACTVTIAAT</sequence>
<dbReference type="RefSeq" id="WP_306271585.1">
    <property type="nucleotide sequence ID" value="NZ_CP130472.1"/>
</dbReference>
<keyword evidence="1" id="KW-0732">Signal</keyword>
<organism evidence="2 3">
    <name type="scientific">Micromonospora profundi</name>
    <dbReference type="NCBI Taxonomy" id="1420889"/>
    <lineage>
        <taxon>Bacteria</taxon>
        <taxon>Bacillati</taxon>
        <taxon>Actinomycetota</taxon>
        <taxon>Actinomycetes</taxon>
        <taxon>Micromonosporales</taxon>
        <taxon>Micromonosporaceae</taxon>
        <taxon>Micromonospora</taxon>
    </lineage>
</organism>
<evidence type="ECO:0008006" key="4">
    <source>
        <dbReference type="Google" id="ProtNLM"/>
    </source>
</evidence>
<reference evidence="2 3" key="1">
    <citation type="submission" date="2023-07" db="EMBL/GenBank/DDBJ databases">
        <title>Micromonospora profundi TRM 95458 converts glycerol to a new osmotic compound.</title>
        <authorList>
            <person name="Lu D."/>
        </authorList>
    </citation>
    <scope>NUCLEOTIDE SEQUENCE [LARGE SCALE GENOMIC DNA]</scope>
    <source>
        <strain evidence="2 3">TRM95458</strain>
    </source>
</reference>
<evidence type="ECO:0000313" key="2">
    <source>
        <dbReference type="EMBL" id="WLS44249.1"/>
    </source>
</evidence>
<evidence type="ECO:0000256" key="1">
    <source>
        <dbReference type="SAM" id="SignalP"/>
    </source>
</evidence>
<evidence type="ECO:0000313" key="3">
    <source>
        <dbReference type="Proteomes" id="UP001235874"/>
    </source>
</evidence>
<proteinExistence type="predicted"/>
<feature type="chain" id="PRO_5042489917" description="DUF4333 domain-containing protein" evidence="1">
    <location>
        <begin position="24"/>
        <end position="152"/>
    </location>
</feature>
<name>A0AAJ6KXT5_9ACTN</name>